<dbReference type="AlphaFoldDB" id="A0AAX1N351"/>
<keyword evidence="1" id="KW-0472">Membrane</keyword>
<dbReference type="EMBL" id="CP076132">
    <property type="protein sequence ID" value="QWG00502.1"/>
    <property type="molecule type" value="Genomic_DNA"/>
</dbReference>
<evidence type="ECO:0000256" key="1">
    <source>
        <dbReference type="SAM" id="Phobius"/>
    </source>
</evidence>
<gene>
    <name evidence="2" type="ORF">KMW28_12650</name>
</gene>
<accession>A0AAX1N351</accession>
<protein>
    <submittedName>
        <fullName evidence="2">Uncharacterized protein</fullName>
    </submittedName>
</protein>
<proteinExistence type="predicted"/>
<dbReference type="KEGG" id="fya:KMW28_12650"/>
<organism evidence="2 3">
    <name type="scientific">Flammeovirga yaeyamensis</name>
    <dbReference type="NCBI Taxonomy" id="367791"/>
    <lineage>
        <taxon>Bacteria</taxon>
        <taxon>Pseudomonadati</taxon>
        <taxon>Bacteroidota</taxon>
        <taxon>Cytophagia</taxon>
        <taxon>Cytophagales</taxon>
        <taxon>Flammeovirgaceae</taxon>
        <taxon>Flammeovirga</taxon>
    </lineage>
</organism>
<keyword evidence="1" id="KW-1133">Transmembrane helix</keyword>
<dbReference type="Proteomes" id="UP000678679">
    <property type="component" value="Chromosome 1"/>
</dbReference>
<evidence type="ECO:0000313" key="2">
    <source>
        <dbReference type="EMBL" id="QWG00502.1"/>
    </source>
</evidence>
<evidence type="ECO:0000313" key="3">
    <source>
        <dbReference type="Proteomes" id="UP000678679"/>
    </source>
</evidence>
<name>A0AAX1N351_9BACT</name>
<keyword evidence="1" id="KW-0812">Transmembrane</keyword>
<sequence length="559" mass="63560">MVDNVIRKASNDYLNNLHKTKNNNLLHAFDQMEFRVNNPETPSKGGDQVAKQAGFVFEEMHAGSFNINAAAEGINPEELKAWTSGEHGLGKFHRTDDIRVGTPDDYDSYQAKANKDEYSTRRALSDPKYRNVKHLGPSDQIEDKTIEGFHKGTKVESDEVTLEEVRSTTGKVRNGEKYEYDKKEEKKKKLHKHNAKEHLKYSFLNNAVVHTVKEIQELIQKYKKGDLTQDDFLESLKNILLGTGVGVAKDSVFFIVCSYFGIKSNHVNGMMICTSLAKKICDFANGKKTIEELVDELTSTVSSTGLGVLTSYSFQTLTVFISRSALLSSLAASPLGSLLIILILGHIFNQIQILLLKSAKFEALKNVEQAIKHLDKYKKNPEGERSTAFSVIIETSSLKEYKFSFKDLIPMHGELQDWNEYKLKKEIIDELKEIANSTSAYNDIKIIEQVEIDNEKIAYLNNHFREVGIEIDLNSCDNLVKLHACINQTFDDLDKVNEEKVIYTEQYISQLREVQQSLVDRTKNSIDPSVLIKKLRREKNIIDNPIQRISYQDVLLHLS</sequence>
<feature type="transmembrane region" description="Helical" evidence="1">
    <location>
        <begin position="325"/>
        <end position="348"/>
    </location>
</feature>
<keyword evidence="3" id="KW-1185">Reference proteome</keyword>
<dbReference type="RefSeq" id="WP_169663102.1">
    <property type="nucleotide sequence ID" value="NZ_CP076132.1"/>
</dbReference>
<reference evidence="2 3" key="1">
    <citation type="submission" date="2021-05" db="EMBL/GenBank/DDBJ databases">
        <title>Comparative genomic studies on the polysaccharide-degrading batcterial strains of the Flammeovirga genus.</title>
        <authorList>
            <person name="Zewei F."/>
            <person name="Zheng Z."/>
            <person name="Yu L."/>
            <person name="Ruyue G."/>
            <person name="Yanhong M."/>
            <person name="Yuanyuan C."/>
            <person name="Jingyan G."/>
            <person name="Wenjun H."/>
        </authorList>
    </citation>
    <scope>NUCLEOTIDE SEQUENCE [LARGE SCALE GENOMIC DNA]</scope>
    <source>
        <strain evidence="2 3">NBRC:100898</strain>
    </source>
</reference>